<protein>
    <submittedName>
        <fullName evidence="1">Uncharacterized protein</fullName>
    </submittedName>
</protein>
<keyword evidence="2" id="KW-1185">Reference proteome</keyword>
<name>A0ABX7I6Y3_9BACT</name>
<sequence length="100" mass="11692">MTYEEFTETLPASTPPGHIPELLKALWYDAKGDWEAAHNIAQSKEGTRPYDRLHAYLHRVEGDTWNAGYWYRRAGSEVFTGTLKEEWEYLVKNLLQTENM</sequence>
<dbReference type="EMBL" id="CP056775">
    <property type="protein sequence ID" value="QRR01650.1"/>
    <property type="molecule type" value="Genomic_DNA"/>
</dbReference>
<organism evidence="1 2">
    <name type="scientific">Dyadobacter sandarakinus</name>
    <dbReference type="NCBI Taxonomy" id="2747268"/>
    <lineage>
        <taxon>Bacteria</taxon>
        <taxon>Pseudomonadati</taxon>
        <taxon>Bacteroidota</taxon>
        <taxon>Cytophagia</taxon>
        <taxon>Cytophagales</taxon>
        <taxon>Spirosomataceae</taxon>
        <taxon>Dyadobacter</taxon>
    </lineage>
</organism>
<dbReference type="RefSeq" id="WP_204655446.1">
    <property type="nucleotide sequence ID" value="NZ_CP056775.1"/>
</dbReference>
<evidence type="ECO:0000313" key="1">
    <source>
        <dbReference type="EMBL" id="QRR01650.1"/>
    </source>
</evidence>
<accession>A0ABX7I6Y3</accession>
<gene>
    <name evidence="1" type="ORF">HWI92_12410</name>
</gene>
<dbReference type="Proteomes" id="UP000612680">
    <property type="component" value="Chromosome"/>
</dbReference>
<reference evidence="1 2" key="1">
    <citation type="submission" date="2020-06" db="EMBL/GenBank/DDBJ databases">
        <title>Dyadobacter sandarakinus sp. nov., isolated from the soil of the Arctic Yellow River Station.</title>
        <authorList>
            <person name="Zhang Y."/>
            <person name="Peng F."/>
        </authorList>
    </citation>
    <scope>NUCLEOTIDE SEQUENCE [LARGE SCALE GENOMIC DNA]</scope>
    <source>
        <strain evidence="1 2">Q3-56</strain>
    </source>
</reference>
<proteinExistence type="predicted"/>
<evidence type="ECO:0000313" key="2">
    <source>
        <dbReference type="Proteomes" id="UP000612680"/>
    </source>
</evidence>